<feature type="region of interest" description="Disordered" evidence="1">
    <location>
        <begin position="1"/>
        <end position="20"/>
    </location>
</feature>
<sequence length="460" mass="53220">MTPHNQNDDENPRRDRRSHEDNPFIAFRRFADSQVSTLLNGLAALPEWLADYNSINLAREQCLFGKANPEECKKLQEVEAKIERMYDNEFNFSKGNFTHAAVRDNIDKYMELEASAREIRTRIVEAGRGTETRSDGASNQIDLIERVGNQKGQQWGWSWDWGFPKPFDTETGQQQDQPEGLTPRGRWHNHGTRRNSQSTEEDKWERFSTSYKPSYFDGRAGSPFDTHISSHLDASSRDPYSPLALENNRHLRDGFWRDAFEDLFRLERGLNMIPHHQLGRSKHLTYNDWSYRFTNQPFTRPFSHIGDICPVPGPISRGEQNEEPSYEYAHDHEDQHDDPPTPKPNQGKWTRETPETELEAYERLLGPSNTQSDAPTPSRPSILSTLTTTERTVAPDGTITTKVVLKRRFADGKEESTETVHTHRGDGQDQDPWKAFQEAELPVQVKQESPEKKRGWFWSH</sequence>
<feature type="compositionally biased region" description="Polar residues" evidence="1">
    <location>
        <begin position="367"/>
        <end position="391"/>
    </location>
</feature>
<feature type="region of interest" description="Disordered" evidence="1">
    <location>
        <begin position="166"/>
        <end position="205"/>
    </location>
</feature>
<feature type="compositionally biased region" description="Basic and acidic residues" evidence="1">
    <location>
        <begin position="328"/>
        <end position="340"/>
    </location>
</feature>
<organism evidence="2 3">
    <name type="scientific">Dendryphion nanum</name>
    <dbReference type="NCBI Taxonomy" id="256645"/>
    <lineage>
        <taxon>Eukaryota</taxon>
        <taxon>Fungi</taxon>
        <taxon>Dikarya</taxon>
        <taxon>Ascomycota</taxon>
        <taxon>Pezizomycotina</taxon>
        <taxon>Dothideomycetes</taxon>
        <taxon>Pleosporomycetidae</taxon>
        <taxon>Pleosporales</taxon>
        <taxon>Torulaceae</taxon>
        <taxon>Dendryphion</taxon>
    </lineage>
</organism>
<gene>
    <name evidence="2" type="ORF">B0J11DRAFT_426797</name>
</gene>
<proteinExistence type="predicted"/>
<dbReference type="EMBL" id="JAGMWT010000002">
    <property type="protein sequence ID" value="KAH7135799.1"/>
    <property type="molecule type" value="Genomic_DNA"/>
</dbReference>
<dbReference type="OrthoDB" id="4586300at2759"/>
<feature type="region of interest" description="Disordered" evidence="1">
    <location>
        <begin position="409"/>
        <end position="431"/>
    </location>
</feature>
<evidence type="ECO:0000313" key="2">
    <source>
        <dbReference type="EMBL" id="KAH7135799.1"/>
    </source>
</evidence>
<feature type="region of interest" description="Disordered" evidence="1">
    <location>
        <begin position="309"/>
        <end position="351"/>
    </location>
</feature>
<evidence type="ECO:0000256" key="1">
    <source>
        <dbReference type="SAM" id="MobiDB-lite"/>
    </source>
</evidence>
<evidence type="ECO:0000313" key="3">
    <source>
        <dbReference type="Proteomes" id="UP000700596"/>
    </source>
</evidence>
<comment type="caution">
    <text evidence="2">The sequence shown here is derived from an EMBL/GenBank/DDBJ whole genome shotgun (WGS) entry which is preliminary data.</text>
</comment>
<feature type="region of interest" description="Disordered" evidence="1">
    <location>
        <begin position="366"/>
        <end position="397"/>
    </location>
</feature>
<dbReference type="AlphaFoldDB" id="A0A9P9IZ69"/>
<protein>
    <submittedName>
        <fullName evidence="2">Uncharacterized protein</fullName>
    </submittedName>
</protein>
<reference evidence="2" key="1">
    <citation type="journal article" date="2021" name="Nat. Commun.">
        <title>Genetic determinants of endophytism in the Arabidopsis root mycobiome.</title>
        <authorList>
            <person name="Mesny F."/>
            <person name="Miyauchi S."/>
            <person name="Thiergart T."/>
            <person name="Pickel B."/>
            <person name="Atanasova L."/>
            <person name="Karlsson M."/>
            <person name="Huettel B."/>
            <person name="Barry K.W."/>
            <person name="Haridas S."/>
            <person name="Chen C."/>
            <person name="Bauer D."/>
            <person name="Andreopoulos W."/>
            <person name="Pangilinan J."/>
            <person name="LaButti K."/>
            <person name="Riley R."/>
            <person name="Lipzen A."/>
            <person name="Clum A."/>
            <person name="Drula E."/>
            <person name="Henrissat B."/>
            <person name="Kohler A."/>
            <person name="Grigoriev I.V."/>
            <person name="Martin F.M."/>
            <person name="Hacquard S."/>
        </authorList>
    </citation>
    <scope>NUCLEOTIDE SEQUENCE</scope>
    <source>
        <strain evidence="2">MPI-CAGE-CH-0243</strain>
    </source>
</reference>
<dbReference type="Proteomes" id="UP000700596">
    <property type="component" value="Unassembled WGS sequence"/>
</dbReference>
<name>A0A9P9IZ69_9PLEO</name>
<accession>A0A9P9IZ69</accession>
<feature type="compositionally biased region" description="Basic and acidic residues" evidence="1">
    <location>
        <begin position="409"/>
        <end position="427"/>
    </location>
</feature>
<keyword evidence="3" id="KW-1185">Reference proteome</keyword>